<dbReference type="EMBL" id="JAJSOF020000011">
    <property type="protein sequence ID" value="KAJ4445080.1"/>
    <property type="molecule type" value="Genomic_DNA"/>
</dbReference>
<dbReference type="Proteomes" id="UP001148838">
    <property type="component" value="Unassembled WGS sequence"/>
</dbReference>
<organism evidence="2 3">
    <name type="scientific">Periplaneta americana</name>
    <name type="common">American cockroach</name>
    <name type="synonym">Blatta americana</name>
    <dbReference type="NCBI Taxonomy" id="6978"/>
    <lineage>
        <taxon>Eukaryota</taxon>
        <taxon>Metazoa</taxon>
        <taxon>Ecdysozoa</taxon>
        <taxon>Arthropoda</taxon>
        <taxon>Hexapoda</taxon>
        <taxon>Insecta</taxon>
        <taxon>Pterygota</taxon>
        <taxon>Neoptera</taxon>
        <taxon>Polyneoptera</taxon>
        <taxon>Dictyoptera</taxon>
        <taxon>Blattodea</taxon>
        <taxon>Blattoidea</taxon>
        <taxon>Blattidae</taxon>
        <taxon>Blattinae</taxon>
        <taxon>Periplaneta</taxon>
    </lineage>
</organism>
<protein>
    <submittedName>
        <fullName evidence="2">Uncharacterized protein</fullName>
    </submittedName>
</protein>
<reference evidence="2 3" key="1">
    <citation type="journal article" date="2022" name="Allergy">
        <title>Genome assembly and annotation of Periplaneta americana reveal a comprehensive cockroach allergen profile.</title>
        <authorList>
            <person name="Wang L."/>
            <person name="Xiong Q."/>
            <person name="Saelim N."/>
            <person name="Wang L."/>
            <person name="Nong W."/>
            <person name="Wan A.T."/>
            <person name="Shi M."/>
            <person name="Liu X."/>
            <person name="Cao Q."/>
            <person name="Hui J.H.L."/>
            <person name="Sookrung N."/>
            <person name="Leung T.F."/>
            <person name="Tungtrongchitr A."/>
            <person name="Tsui S.K.W."/>
        </authorList>
    </citation>
    <scope>NUCLEOTIDE SEQUENCE [LARGE SCALE GENOMIC DNA]</scope>
    <source>
        <strain evidence="2">PWHHKU_190912</strain>
    </source>
</reference>
<keyword evidence="3" id="KW-1185">Reference proteome</keyword>
<feature type="compositionally biased region" description="Pro residues" evidence="1">
    <location>
        <begin position="237"/>
        <end position="250"/>
    </location>
</feature>
<feature type="region of interest" description="Disordered" evidence="1">
    <location>
        <begin position="184"/>
        <end position="273"/>
    </location>
</feature>
<comment type="caution">
    <text evidence="2">The sequence shown here is derived from an EMBL/GenBank/DDBJ whole genome shotgun (WGS) entry which is preliminary data.</text>
</comment>
<gene>
    <name evidence="2" type="ORF">ANN_06879</name>
</gene>
<evidence type="ECO:0000256" key="1">
    <source>
        <dbReference type="SAM" id="MobiDB-lite"/>
    </source>
</evidence>
<feature type="compositionally biased region" description="Basic residues" evidence="1">
    <location>
        <begin position="198"/>
        <end position="208"/>
    </location>
</feature>
<name>A0ABQ8THA4_PERAM</name>
<evidence type="ECO:0000313" key="3">
    <source>
        <dbReference type="Proteomes" id="UP001148838"/>
    </source>
</evidence>
<accession>A0ABQ8THA4</accession>
<proteinExistence type="predicted"/>
<evidence type="ECO:0000313" key="2">
    <source>
        <dbReference type="EMBL" id="KAJ4445080.1"/>
    </source>
</evidence>
<sequence length="516" mass="59479">MTLFDGSLATSLFGKVRGLLFDVVGEKRVEWDDWPVLQMLILKFAPPQGFQFPCAPLQPRESFKYQLHPTKFQVQHKEQREQCNRSCHWFIGTSSDVPTVISESEIFAVWELNLRDPHYTLCNAVLRARNSWAMCGFQFTFRTNLLRHIRIQHVDQSVLFLIRSSTDDCGRQFKYLVNARTVRGNDSQNLPTYSRRDALHHHQSKSHRPLVDERASVIQPPRPSVIQRAPPRTSRPSPAPPVPIPGPPTAGPSRDEDGLVPAPEPSNANPRDEVGFVLTESAFKSRIRTYAATGALRPLIRPDSSNIGEVLGILKSHIIQKVEGALKAIPSIKFNIFVECEFENVKKERKAYNFKSKNDDVYRVSNLGPIVGNQITSIVREFDILAHFIDRDGDFVHMYENRRDLEDKYDWNIEFPVKIENIAKFEKRNKGTYQRIRHRRKYRRIPVEGAAERTGTASKEICRQFKSVRSIIPDEPWIEFKEVWRSQKLRFVIYCDFESVLQPVHGCENSPATSWT</sequence>